<evidence type="ECO:0000256" key="6">
    <source>
        <dbReference type="ARBA" id="ARBA00023163"/>
    </source>
</evidence>
<evidence type="ECO:0000256" key="3">
    <source>
        <dbReference type="ARBA" id="ARBA00022741"/>
    </source>
</evidence>
<organism evidence="13 14">
    <name type="scientific">Agarivorans gilvus</name>
    <dbReference type="NCBI Taxonomy" id="680279"/>
    <lineage>
        <taxon>Bacteria</taxon>
        <taxon>Pseudomonadati</taxon>
        <taxon>Pseudomonadota</taxon>
        <taxon>Gammaproteobacteria</taxon>
        <taxon>Alteromonadales</taxon>
        <taxon>Alteromonadaceae</taxon>
        <taxon>Agarivorans</taxon>
    </lineage>
</organism>
<comment type="similarity">
    <text evidence="7 8">Belongs to the tRNA nucleotidyltransferase/poly(A) polymerase family.</text>
</comment>
<feature type="compositionally biased region" description="Basic residues" evidence="9">
    <location>
        <begin position="424"/>
        <end position="439"/>
    </location>
</feature>
<protein>
    <recommendedName>
        <fullName evidence="7">Poly(A) polymerase I</fullName>
        <shortName evidence="7">PAP I</shortName>
        <ecNumber evidence="7">2.7.7.19</ecNumber>
    </recommendedName>
</protein>
<keyword evidence="5 7" id="KW-0694">RNA-binding</keyword>
<evidence type="ECO:0000256" key="1">
    <source>
        <dbReference type="ARBA" id="ARBA00022664"/>
    </source>
</evidence>
<comment type="caution">
    <text evidence="13">The sequence shown here is derived from an EMBL/GenBank/DDBJ whole genome shotgun (WGS) entry which is preliminary data.</text>
</comment>
<proteinExistence type="inferred from homology"/>
<evidence type="ECO:0000259" key="12">
    <source>
        <dbReference type="Pfam" id="PF12627"/>
    </source>
</evidence>
<evidence type="ECO:0000256" key="7">
    <source>
        <dbReference type="HAMAP-Rule" id="MF_00957"/>
    </source>
</evidence>
<comment type="catalytic activity">
    <reaction evidence="7">
        <text>RNA(n) + ATP = RNA(n)-3'-adenine ribonucleotide + diphosphate</text>
        <dbReference type="Rhea" id="RHEA:11332"/>
        <dbReference type="Rhea" id="RHEA-COMP:14527"/>
        <dbReference type="Rhea" id="RHEA-COMP:17347"/>
        <dbReference type="ChEBI" id="CHEBI:30616"/>
        <dbReference type="ChEBI" id="CHEBI:33019"/>
        <dbReference type="ChEBI" id="CHEBI:140395"/>
        <dbReference type="ChEBI" id="CHEBI:173115"/>
        <dbReference type="EC" id="2.7.7.19"/>
    </reaction>
</comment>
<gene>
    <name evidence="7 13" type="primary">pcnB</name>
    <name evidence="13" type="ORF">GCM10007414_22400</name>
</gene>
<dbReference type="Pfam" id="PF12627">
    <property type="entry name" value="PolyA_pol_RNAbd"/>
    <property type="match status" value="1"/>
</dbReference>
<dbReference type="EC" id="2.7.7.19" evidence="7"/>
<dbReference type="SUPFAM" id="SSF81301">
    <property type="entry name" value="Nucleotidyltransferase"/>
    <property type="match status" value="1"/>
</dbReference>
<evidence type="ECO:0000256" key="5">
    <source>
        <dbReference type="ARBA" id="ARBA00022884"/>
    </source>
</evidence>
<feature type="domain" description="Poly A polymerase head" evidence="10">
    <location>
        <begin position="38"/>
        <end position="167"/>
    </location>
</feature>
<comment type="function">
    <text evidence="7">Adds poly(A) tail to the 3' end of many RNAs, which usually targets these RNAs for decay. Plays a significant role in the global control of gene expression, through influencing the rate of transcript degradation, and in the general RNA quality control.</text>
</comment>
<dbReference type="PANTHER" id="PTHR43051">
    <property type="entry name" value="POLYNUCLEOTIDE ADENYLYLTRANSFERASE FAMILY PROTEIN"/>
    <property type="match status" value="1"/>
</dbReference>
<evidence type="ECO:0000259" key="11">
    <source>
        <dbReference type="Pfam" id="PF12626"/>
    </source>
</evidence>
<dbReference type="PANTHER" id="PTHR43051:SF1">
    <property type="entry name" value="POLYNUCLEOTIDE ADENYLYLTRANSFERASE FAMILY PROTEIN"/>
    <property type="match status" value="1"/>
</dbReference>
<sequence length="439" mass="50655">MTIEQQVIPRAEHNISRQDISENALKVLYRLHKSGYQAYLVGGGVRDLLLGKQPKDFDIATNATPEQIKALFRNCRLVGRRFRLAHILFGREIIEVATFRGHHDSEQANTDSKRSDEGMLLRDNVYGSIEEDAERRDFTVNALYYNIADFSVVDFAGGIGDIAERRLQLIGDPETRYREDPVRMLRAVRFAVKLDFDIAPESLAPIAEYGHLLKDIPAARLFEESLKLLLSGEGKETFKMLAQTQLLYPLFPLLKPLLQQWDEDAPELRFILMALASTDKRVRGEQKVTPAFIFAALLWPLLEIKKDELLIELSLGEHDAMAMAMNWVLSEQCKSIAIPKRFTTGVREIWQLQSRLDRRFGKRAFQTFSHPRFRAAFDFLELRAKASQDTQLGELAQWWQQWQRSNEQGRNSMVRELNKSAGRNNKRRRRKPKKPSNES</sequence>
<accession>A0ABQ1I3R8</accession>
<feature type="domain" description="Polymerase A arginine-rich C-terminal" evidence="11">
    <location>
        <begin position="317"/>
        <end position="431"/>
    </location>
</feature>
<dbReference type="InterPro" id="IPR002646">
    <property type="entry name" value="PolA_pol_head_dom"/>
</dbReference>
<dbReference type="SUPFAM" id="SSF81891">
    <property type="entry name" value="Poly A polymerase C-terminal region-like"/>
    <property type="match status" value="1"/>
</dbReference>
<feature type="region of interest" description="Disordered" evidence="9">
    <location>
        <begin position="407"/>
        <end position="439"/>
    </location>
</feature>
<feature type="domain" description="tRNA nucleotidyltransferase/poly(A) polymerase RNA and SrmB- binding" evidence="12">
    <location>
        <begin position="195"/>
        <end position="256"/>
    </location>
</feature>
<dbReference type="InterPro" id="IPR010206">
    <property type="entry name" value="PolA_pol_I"/>
</dbReference>
<feature type="active site" evidence="7">
    <location>
        <position position="137"/>
    </location>
</feature>
<keyword evidence="1 7" id="KW-0507">mRNA processing</keyword>
<feature type="active site" evidence="7">
    <location>
        <position position="58"/>
    </location>
</feature>
<evidence type="ECO:0000256" key="9">
    <source>
        <dbReference type="SAM" id="MobiDB-lite"/>
    </source>
</evidence>
<dbReference type="NCBIfam" id="TIGR01942">
    <property type="entry name" value="pcnB"/>
    <property type="match status" value="1"/>
</dbReference>
<evidence type="ECO:0000256" key="8">
    <source>
        <dbReference type="RuleBase" id="RU003953"/>
    </source>
</evidence>
<keyword evidence="3 7" id="KW-0547">Nucleotide-binding</keyword>
<evidence type="ECO:0000313" key="14">
    <source>
        <dbReference type="Proteomes" id="UP000651977"/>
    </source>
</evidence>
<feature type="active site" evidence="7">
    <location>
        <position position="56"/>
    </location>
</feature>
<dbReference type="Proteomes" id="UP000651977">
    <property type="component" value="Unassembled WGS sequence"/>
</dbReference>
<dbReference type="InterPro" id="IPR043519">
    <property type="entry name" value="NT_sf"/>
</dbReference>
<dbReference type="CDD" id="cd05398">
    <property type="entry name" value="NT_ClassII-CCAase"/>
    <property type="match status" value="1"/>
</dbReference>
<dbReference type="InterPro" id="IPR052191">
    <property type="entry name" value="tRNA_ntf/polyA_polymerase_I"/>
</dbReference>
<reference evidence="14" key="1">
    <citation type="journal article" date="2019" name="Int. J. Syst. Evol. Microbiol.">
        <title>The Global Catalogue of Microorganisms (GCM) 10K type strain sequencing project: providing services to taxonomists for standard genome sequencing and annotation.</title>
        <authorList>
            <consortium name="The Broad Institute Genomics Platform"/>
            <consortium name="The Broad Institute Genome Sequencing Center for Infectious Disease"/>
            <person name="Wu L."/>
            <person name="Ma J."/>
        </authorList>
    </citation>
    <scope>NUCLEOTIDE SEQUENCE [LARGE SCALE GENOMIC DNA]</scope>
    <source>
        <strain evidence="14">CGMCC 1.10131</strain>
    </source>
</reference>
<evidence type="ECO:0000259" key="10">
    <source>
        <dbReference type="Pfam" id="PF01743"/>
    </source>
</evidence>
<dbReference type="InterPro" id="IPR025866">
    <property type="entry name" value="PolyA_pol_arg_C_dom"/>
</dbReference>
<dbReference type="EMBL" id="BMDY01000012">
    <property type="protein sequence ID" value="GGB08476.1"/>
    <property type="molecule type" value="Genomic_DNA"/>
</dbReference>
<keyword evidence="2 7" id="KW-0808">Transferase</keyword>
<evidence type="ECO:0000256" key="2">
    <source>
        <dbReference type="ARBA" id="ARBA00022679"/>
    </source>
</evidence>
<dbReference type="Pfam" id="PF12626">
    <property type="entry name" value="PolyA_pol_arg_C"/>
    <property type="match status" value="1"/>
</dbReference>
<dbReference type="Gene3D" id="3.30.460.10">
    <property type="entry name" value="Beta Polymerase, domain 2"/>
    <property type="match status" value="1"/>
</dbReference>
<name>A0ABQ1I3R8_9ALTE</name>
<dbReference type="HAMAP" id="MF_00957">
    <property type="entry name" value="PolyA_pol"/>
    <property type="match status" value="1"/>
</dbReference>
<keyword evidence="6 7" id="KW-0804">Transcription</keyword>
<dbReference type="InterPro" id="IPR032828">
    <property type="entry name" value="PolyA_RNA-bd"/>
</dbReference>
<dbReference type="Gene3D" id="1.10.3090.10">
    <property type="entry name" value="cca-adding enzyme, domain 2"/>
    <property type="match status" value="1"/>
</dbReference>
<evidence type="ECO:0000313" key="13">
    <source>
        <dbReference type="EMBL" id="GGB08476.1"/>
    </source>
</evidence>
<keyword evidence="4 7" id="KW-0067">ATP-binding</keyword>
<dbReference type="Pfam" id="PF01743">
    <property type="entry name" value="PolyA_pol"/>
    <property type="match status" value="1"/>
</dbReference>
<keyword evidence="14" id="KW-1185">Reference proteome</keyword>
<evidence type="ECO:0000256" key="4">
    <source>
        <dbReference type="ARBA" id="ARBA00022840"/>
    </source>
</evidence>